<dbReference type="EMBL" id="JAPWDQ010000005">
    <property type="protein sequence ID" value="KAJ5485413.1"/>
    <property type="molecule type" value="Genomic_DNA"/>
</dbReference>
<reference evidence="2" key="1">
    <citation type="submission" date="2022-12" db="EMBL/GenBank/DDBJ databases">
        <authorList>
            <person name="Petersen C."/>
        </authorList>
    </citation>
    <scope>NUCLEOTIDE SEQUENCE</scope>
    <source>
        <strain evidence="2">IBT 30728</strain>
    </source>
</reference>
<dbReference type="GeneID" id="81625252"/>
<protein>
    <submittedName>
        <fullName evidence="2">Uncharacterized protein</fullName>
    </submittedName>
</protein>
<proteinExistence type="predicted"/>
<comment type="caution">
    <text evidence="2">The sequence shown here is derived from an EMBL/GenBank/DDBJ whole genome shotgun (WGS) entry which is preliminary data.</text>
</comment>
<sequence length="169" mass="18944">MSVGVSRSGRLKWKGADGGARRQQMRCKELGGRRRRRSAGLLMRECSNKIPAEETAPLAEPGTPLSSRFQMGREDERLPDVDKLSLACMVGRRKTDKAAQCTKVVLSCSLLSQSRQDPIGKRKFQKRVESHPVGYVVRMIARKFKGNNFTFVQDLAHVGKIEILRGCSR</sequence>
<evidence type="ECO:0000313" key="2">
    <source>
        <dbReference type="EMBL" id="KAJ5485413.1"/>
    </source>
</evidence>
<feature type="region of interest" description="Disordered" evidence="1">
    <location>
        <begin position="1"/>
        <end position="22"/>
    </location>
</feature>
<evidence type="ECO:0000256" key="1">
    <source>
        <dbReference type="SAM" id="MobiDB-lite"/>
    </source>
</evidence>
<keyword evidence="3" id="KW-1185">Reference proteome</keyword>
<accession>A0A9X0BUP1</accession>
<dbReference type="AlphaFoldDB" id="A0A9X0BUP1"/>
<evidence type="ECO:0000313" key="3">
    <source>
        <dbReference type="Proteomes" id="UP001148312"/>
    </source>
</evidence>
<feature type="region of interest" description="Disordered" evidence="1">
    <location>
        <begin position="52"/>
        <end position="76"/>
    </location>
</feature>
<organism evidence="2 3">
    <name type="scientific">Penicillium diatomitis</name>
    <dbReference type="NCBI Taxonomy" id="2819901"/>
    <lineage>
        <taxon>Eukaryota</taxon>
        <taxon>Fungi</taxon>
        <taxon>Dikarya</taxon>
        <taxon>Ascomycota</taxon>
        <taxon>Pezizomycotina</taxon>
        <taxon>Eurotiomycetes</taxon>
        <taxon>Eurotiomycetidae</taxon>
        <taxon>Eurotiales</taxon>
        <taxon>Aspergillaceae</taxon>
        <taxon>Penicillium</taxon>
    </lineage>
</organism>
<dbReference type="RefSeq" id="XP_056790197.1">
    <property type="nucleotide sequence ID" value="XM_056935003.1"/>
</dbReference>
<dbReference type="Proteomes" id="UP001148312">
    <property type="component" value="Unassembled WGS sequence"/>
</dbReference>
<name>A0A9X0BUP1_9EURO</name>
<reference evidence="2" key="2">
    <citation type="journal article" date="2023" name="IMA Fungus">
        <title>Comparative genomic study of the Penicillium genus elucidates a diverse pangenome and 15 lateral gene transfer events.</title>
        <authorList>
            <person name="Petersen C."/>
            <person name="Sorensen T."/>
            <person name="Nielsen M.R."/>
            <person name="Sondergaard T.E."/>
            <person name="Sorensen J.L."/>
            <person name="Fitzpatrick D.A."/>
            <person name="Frisvad J.C."/>
            <person name="Nielsen K.L."/>
        </authorList>
    </citation>
    <scope>NUCLEOTIDE SEQUENCE</scope>
    <source>
        <strain evidence="2">IBT 30728</strain>
    </source>
</reference>
<gene>
    <name evidence="2" type="ORF">N7539_005401</name>
</gene>